<keyword evidence="1" id="KW-0472">Membrane</keyword>
<feature type="transmembrane region" description="Helical" evidence="1">
    <location>
        <begin position="108"/>
        <end position="126"/>
    </location>
</feature>
<reference evidence="3 4" key="1">
    <citation type="journal article" date="2019" name="Environ. Microbiol.">
        <title>At the nexus of three kingdoms: the genome of the mycorrhizal fungus Gigaspora margarita provides insights into plant, endobacterial and fungal interactions.</title>
        <authorList>
            <person name="Venice F."/>
            <person name="Ghignone S."/>
            <person name="Salvioli di Fossalunga A."/>
            <person name="Amselem J."/>
            <person name="Novero M."/>
            <person name="Xianan X."/>
            <person name="Sedzielewska Toro K."/>
            <person name="Morin E."/>
            <person name="Lipzen A."/>
            <person name="Grigoriev I.V."/>
            <person name="Henrissat B."/>
            <person name="Martin F.M."/>
            <person name="Bonfante P."/>
        </authorList>
    </citation>
    <scope>NUCLEOTIDE SEQUENCE [LARGE SCALE GENOMIC DNA]</scope>
    <source>
        <strain evidence="3 4">BEG34</strain>
    </source>
</reference>
<name>A0A8H3XDN0_GIGMA</name>
<evidence type="ECO:0000256" key="1">
    <source>
        <dbReference type="SAM" id="Phobius"/>
    </source>
</evidence>
<sequence>MRIFFTFVILSLIYFLIISSNAEYTIKLVDNLNMSRALMGQDEEIEIYTYDINTFIVIGHLPVPYNKRHKLKRHYRYYKRRQPIIYSKRQYYDIDNSTMSSAQISKNGNWYSTVLTFIVLSMVISFI</sequence>
<dbReference type="Proteomes" id="UP000439903">
    <property type="component" value="Unassembled WGS sequence"/>
</dbReference>
<keyword evidence="1" id="KW-0812">Transmembrane</keyword>
<protein>
    <submittedName>
        <fullName evidence="3">Uncharacterized protein</fullName>
    </submittedName>
</protein>
<proteinExistence type="predicted"/>
<evidence type="ECO:0000313" key="3">
    <source>
        <dbReference type="EMBL" id="KAF0452660.1"/>
    </source>
</evidence>
<dbReference type="AlphaFoldDB" id="A0A8H3XDN0"/>
<keyword evidence="1" id="KW-1133">Transmembrane helix</keyword>
<feature type="signal peptide" evidence="2">
    <location>
        <begin position="1"/>
        <end position="22"/>
    </location>
</feature>
<evidence type="ECO:0000256" key="2">
    <source>
        <dbReference type="SAM" id="SignalP"/>
    </source>
</evidence>
<dbReference type="OrthoDB" id="2415423at2759"/>
<organism evidence="3 4">
    <name type="scientific">Gigaspora margarita</name>
    <dbReference type="NCBI Taxonomy" id="4874"/>
    <lineage>
        <taxon>Eukaryota</taxon>
        <taxon>Fungi</taxon>
        <taxon>Fungi incertae sedis</taxon>
        <taxon>Mucoromycota</taxon>
        <taxon>Glomeromycotina</taxon>
        <taxon>Glomeromycetes</taxon>
        <taxon>Diversisporales</taxon>
        <taxon>Gigasporaceae</taxon>
        <taxon>Gigaspora</taxon>
    </lineage>
</organism>
<comment type="caution">
    <text evidence="3">The sequence shown here is derived from an EMBL/GenBank/DDBJ whole genome shotgun (WGS) entry which is preliminary data.</text>
</comment>
<dbReference type="EMBL" id="WTPW01001156">
    <property type="protein sequence ID" value="KAF0452660.1"/>
    <property type="molecule type" value="Genomic_DNA"/>
</dbReference>
<keyword evidence="2" id="KW-0732">Signal</keyword>
<feature type="chain" id="PRO_5034000183" evidence="2">
    <location>
        <begin position="23"/>
        <end position="127"/>
    </location>
</feature>
<gene>
    <name evidence="3" type="ORF">F8M41_001884</name>
</gene>
<evidence type="ECO:0000313" key="4">
    <source>
        <dbReference type="Proteomes" id="UP000439903"/>
    </source>
</evidence>
<keyword evidence="4" id="KW-1185">Reference proteome</keyword>
<accession>A0A8H3XDN0</accession>